<protein>
    <submittedName>
        <fullName evidence="1">Uncharacterized protein</fullName>
    </submittedName>
</protein>
<proteinExistence type="predicted"/>
<dbReference type="AlphaFoldDB" id="A0A077ZYG4"/>
<name>A0A077ZYG4_STYLE</name>
<gene>
    <name evidence="1" type="primary">Contig11406.g12193</name>
    <name evidence="1" type="ORF">STYLEM_3639</name>
</gene>
<accession>A0A077ZYG4</accession>
<organism evidence="1 2">
    <name type="scientific">Stylonychia lemnae</name>
    <name type="common">Ciliate</name>
    <dbReference type="NCBI Taxonomy" id="5949"/>
    <lineage>
        <taxon>Eukaryota</taxon>
        <taxon>Sar</taxon>
        <taxon>Alveolata</taxon>
        <taxon>Ciliophora</taxon>
        <taxon>Intramacronucleata</taxon>
        <taxon>Spirotrichea</taxon>
        <taxon>Stichotrichia</taxon>
        <taxon>Sporadotrichida</taxon>
        <taxon>Oxytrichidae</taxon>
        <taxon>Stylonychinae</taxon>
        <taxon>Stylonychia</taxon>
    </lineage>
</organism>
<sequence length="111" mass="12804">MQLEKCTDDSFSFIIGAVDFKCKNKQFTLAQYCVDKLFTEARQSQLFGTDYCKLMESASKIDVVFPNEYLMNRGKKKQNSLQAKQFKIKDEKINQTSLILDDEAIISMLIP</sequence>
<dbReference type="EMBL" id="CCKQ01003532">
    <property type="protein sequence ID" value="CDW74657.1"/>
    <property type="molecule type" value="Genomic_DNA"/>
</dbReference>
<evidence type="ECO:0000313" key="2">
    <source>
        <dbReference type="Proteomes" id="UP000039865"/>
    </source>
</evidence>
<reference evidence="1 2" key="1">
    <citation type="submission" date="2014-06" db="EMBL/GenBank/DDBJ databases">
        <authorList>
            <person name="Swart Estienne"/>
        </authorList>
    </citation>
    <scope>NUCLEOTIDE SEQUENCE [LARGE SCALE GENOMIC DNA]</scope>
    <source>
        <strain evidence="1 2">130c</strain>
    </source>
</reference>
<evidence type="ECO:0000313" key="1">
    <source>
        <dbReference type="EMBL" id="CDW74657.1"/>
    </source>
</evidence>
<dbReference type="InParanoid" id="A0A077ZYG4"/>
<keyword evidence="2" id="KW-1185">Reference proteome</keyword>
<dbReference type="Proteomes" id="UP000039865">
    <property type="component" value="Unassembled WGS sequence"/>
</dbReference>